<evidence type="ECO:0000256" key="4">
    <source>
        <dbReference type="ARBA" id="ARBA00030494"/>
    </source>
</evidence>
<comment type="similarity">
    <text evidence="2">Belongs to the MAK10 family.</text>
</comment>
<comment type="subcellular location">
    <subcellularLocation>
        <location evidence="1">Cytoplasm</location>
    </subcellularLocation>
</comment>
<dbReference type="GeneID" id="106163096"/>
<dbReference type="InterPro" id="IPR057983">
    <property type="entry name" value="NAA35-like_N"/>
</dbReference>
<dbReference type="PANTHER" id="PTHR21373">
    <property type="entry name" value="GLUCOSE REPRESSIBLE PROTEIN MAK10"/>
    <property type="match status" value="1"/>
</dbReference>
<evidence type="ECO:0000256" key="1">
    <source>
        <dbReference type="ARBA" id="ARBA00004496"/>
    </source>
</evidence>
<proteinExistence type="inferred from homology"/>
<sequence length="718" mass="82239">MANAETSDADKVQPQGSTETVLYNWQDVTEEFMEAASELSLGELLHDSDFGLFEAMSAIEMMDPKMDAGMMCNQTKRKVLSFEQAIEAGTIKIQDIPLQDQIGIMDMTLSCLVTWLEGHSLAQTVFTNLYLHNPFILEDRFMKAFSLCMLKIVDLIRDRINRASVFEEEDFQPMTYGFKMAGDITDMRVTGMVKEAEEELSKTIRNTRSKSGEERAAVIAEEHELAVAVFSRLKFCRLLLTTLLAFTKEKCQGIPDADKYCNQMLELIPALKSTIQLGVQPDEKSADYPLIMGFEPLVNQRLLPPTFPRYTRIKTREETIQYLQELIHDFKAVCSVTECTTLHGAIDFFLEFSRKSPSVLSRSLVQLAYLNQSRRVFGTQLMQDVLREQIRNFIAPPALMLKSPILNNPQAKEHIDALLTHAVRPLCNVIQITGHNRARQRDKWGHLLEELATLQEEADRVDSALHGALIKVDPNRQHLACFGTWVLYHTLHVMIYYIQSGFELELYAPHEYHYIFWYLYEVLYNWLVSSLNRADTFLMEQDAIAEQQKGRNAKKNKKKKKGRQYAREVAIIQGTQALCGGFYKALVGFNIDGKLKQPEVEFDSEEVRYNHRFAPFGVVGTPPPVHYTQFKDMTDLRRFDHDPSAQEMYTAACKNFQQARICYESVSNPTEEINNLIKVSKTNMVVMNLLAGGHKKESKNPPGWDFSVHRNFPIIKVM</sequence>
<dbReference type="Pfam" id="PF04112">
    <property type="entry name" value="Mak10"/>
    <property type="match status" value="1"/>
</dbReference>
<evidence type="ECO:0000256" key="3">
    <source>
        <dbReference type="ARBA" id="ARBA00022490"/>
    </source>
</evidence>
<dbReference type="KEGG" id="lak:106163096"/>
<keyword evidence="3" id="KW-0963">Cytoplasm</keyword>
<keyword evidence="7" id="KW-1185">Reference proteome</keyword>
<dbReference type="OrthoDB" id="269405at2759"/>
<dbReference type="OMA" id="YSAHEYG"/>
<reference evidence="8 9" key="1">
    <citation type="submission" date="2025-04" db="UniProtKB">
        <authorList>
            <consortium name="RefSeq"/>
        </authorList>
    </citation>
    <scope>IDENTIFICATION</scope>
    <source>
        <tissue evidence="8 9">Gonads</tissue>
    </source>
</reference>
<feature type="domain" description="NAA35-like N-terminal" evidence="5">
    <location>
        <begin position="42"/>
        <end position="133"/>
    </location>
</feature>
<evidence type="ECO:0000259" key="5">
    <source>
        <dbReference type="Pfam" id="PF04112"/>
    </source>
</evidence>
<dbReference type="InterPro" id="IPR007244">
    <property type="entry name" value="Naa35_N"/>
</dbReference>
<feature type="domain" description="NAA35-like TPR repeats" evidence="6">
    <location>
        <begin position="333"/>
        <end position="715"/>
    </location>
</feature>
<dbReference type="PANTHER" id="PTHR21373:SF0">
    <property type="entry name" value="N-ALPHA-ACETYLTRANSFERASE 35, NATC AUXILIARY SUBUNIT"/>
    <property type="match status" value="1"/>
</dbReference>
<evidence type="ECO:0000256" key="2">
    <source>
        <dbReference type="ARBA" id="ARBA00006289"/>
    </source>
</evidence>
<protein>
    <recommendedName>
        <fullName evidence="4">Protein MAK10 homolog</fullName>
    </recommendedName>
</protein>
<evidence type="ECO:0000313" key="7">
    <source>
        <dbReference type="Proteomes" id="UP000085678"/>
    </source>
</evidence>
<accession>A0A1S3ICS3</accession>
<dbReference type="Proteomes" id="UP000085678">
    <property type="component" value="Unplaced"/>
</dbReference>
<dbReference type="RefSeq" id="XP_013396061.1">
    <property type="nucleotide sequence ID" value="XM_013540607.1"/>
</dbReference>
<dbReference type="RefSeq" id="XP_013396060.1">
    <property type="nucleotide sequence ID" value="XM_013540606.1"/>
</dbReference>
<dbReference type="AlphaFoldDB" id="A0A1S3ICS3"/>
<dbReference type="STRING" id="7574.A0A1S3ICS3"/>
<dbReference type="InterPro" id="IPR057982">
    <property type="entry name" value="TPR_NAA35"/>
</dbReference>
<organism evidence="7 8">
    <name type="scientific">Lingula anatina</name>
    <name type="common">Brachiopod</name>
    <name type="synonym">Lingula unguis</name>
    <dbReference type="NCBI Taxonomy" id="7574"/>
    <lineage>
        <taxon>Eukaryota</taxon>
        <taxon>Metazoa</taxon>
        <taxon>Spiralia</taxon>
        <taxon>Lophotrochozoa</taxon>
        <taxon>Brachiopoda</taxon>
        <taxon>Linguliformea</taxon>
        <taxon>Lingulata</taxon>
        <taxon>Lingulida</taxon>
        <taxon>Linguloidea</taxon>
        <taxon>Lingulidae</taxon>
        <taxon>Lingula</taxon>
    </lineage>
</organism>
<dbReference type="GO" id="GO:0031417">
    <property type="term" value="C:NatC complex"/>
    <property type="evidence" value="ECO:0007669"/>
    <property type="project" value="InterPro"/>
</dbReference>
<name>A0A1S3ICS3_LINAN</name>
<dbReference type="Pfam" id="PF25789">
    <property type="entry name" value="TPR_NAA35"/>
    <property type="match status" value="1"/>
</dbReference>
<gene>
    <name evidence="8 9" type="primary">LOC106163096</name>
</gene>
<evidence type="ECO:0000313" key="9">
    <source>
        <dbReference type="RefSeq" id="XP_013396061.1"/>
    </source>
</evidence>
<evidence type="ECO:0000313" key="8">
    <source>
        <dbReference type="RefSeq" id="XP_013396060.1"/>
    </source>
</evidence>
<evidence type="ECO:0000259" key="6">
    <source>
        <dbReference type="Pfam" id="PF25789"/>
    </source>
</evidence>